<comment type="caution">
    <text evidence="2">The sequence shown here is derived from an EMBL/GenBank/DDBJ whole genome shotgun (WGS) entry which is preliminary data.</text>
</comment>
<dbReference type="RefSeq" id="WP_357988322.1">
    <property type="nucleotide sequence ID" value="NZ_JBFAIH010000045.1"/>
</dbReference>
<feature type="transmembrane region" description="Helical" evidence="1">
    <location>
        <begin position="51"/>
        <end position="74"/>
    </location>
</feature>
<feature type="transmembrane region" description="Helical" evidence="1">
    <location>
        <begin position="86"/>
        <end position="103"/>
    </location>
</feature>
<keyword evidence="1" id="KW-0472">Membrane</keyword>
<evidence type="ECO:0000313" key="2">
    <source>
        <dbReference type="EMBL" id="MEV0367977.1"/>
    </source>
</evidence>
<keyword evidence="1" id="KW-0812">Transmembrane</keyword>
<name>A0ABV3FJV2_9NOCA</name>
<reference evidence="2 3" key="1">
    <citation type="submission" date="2024-06" db="EMBL/GenBank/DDBJ databases">
        <title>The Natural Products Discovery Center: Release of the First 8490 Sequenced Strains for Exploring Actinobacteria Biosynthetic Diversity.</title>
        <authorList>
            <person name="Kalkreuter E."/>
            <person name="Kautsar S.A."/>
            <person name="Yang D."/>
            <person name="Bader C.D."/>
            <person name="Teijaro C.N."/>
            <person name="Fluegel L."/>
            <person name="Davis C.M."/>
            <person name="Simpson J.R."/>
            <person name="Lauterbach L."/>
            <person name="Steele A.D."/>
            <person name="Gui C."/>
            <person name="Meng S."/>
            <person name="Li G."/>
            <person name="Viehrig K."/>
            <person name="Ye F."/>
            <person name="Su P."/>
            <person name="Kiefer A.F."/>
            <person name="Nichols A."/>
            <person name="Cepeda A.J."/>
            <person name="Yan W."/>
            <person name="Fan B."/>
            <person name="Jiang Y."/>
            <person name="Adhikari A."/>
            <person name="Zheng C.-J."/>
            <person name="Schuster L."/>
            <person name="Cowan T.M."/>
            <person name="Smanski M.J."/>
            <person name="Chevrette M.G."/>
            <person name="De Carvalho L.P.S."/>
            <person name="Shen B."/>
        </authorList>
    </citation>
    <scope>NUCLEOTIDE SEQUENCE [LARGE SCALE GENOMIC DNA]</scope>
    <source>
        <strain evidence="2 3">NPDC050671</strain>
    </source>
</reference>
<evidence type="ECO:0008006" key="4">
    <source>
        <dbReference type="Google" id="ProtNLM"/>
    </source>
</evidence>
<feature type="transmembrane region" description="Helical" evidence="1">
    <location>
        <begin position="12"/>
        <end position="39"/>
    </location>
</feature>
<accession>A0ABV3FJV2</accession>
<organism evidence="2 3">
    <name type="scientific">Nocardia fusca</name>
    <dbReference type="NCBI Taxonomy" id="941183"/>
    <lineage>
        <taxon>Bacteria</taxon>
        <taxon>Bacillati</taxon>
        <taxon>Actinomycetota</taxon>
        <taxon>Actinomycetes</taxon>
        <taxon>Mycobacteriales</taxon>
        <taxon>Nocardiaceae</taxon>
        <taxon>Nocardia</taxon>
    </lineage>
</organism>
<dbReference type="Proteomes" id="UP001551658">
    <property type="component" value="Unassembled WGS sequence"/>
</dbReference>
<dbReference type="EMBL" id="JBFAIH010000045">
    <property type="protein sequence ID" value="MEV0367977.1"/>
    <property type="molecule type" value="Genomic_DNA"/>
</dbReference>
<keyword evidence="1" id="KW-1133">Transmembrane helix</keyword>
<evidence type="ECO:0000313" key="3">
    <source>
        <dbReference type="Proteomes" id="UP001551658"/>
    </source>
</evidence>
<sequence>MHARQTGGGRDTATAPGFVVLTGTVLGVVVLMCVHLDWAPFVRNVTGPDQLVGLVAGGILLGVCLLVWAIKSLSLLGRERRRSGKVAAVPVVVLAGLVVGLVFQPAGFDSARPEMEKVAVEMLREDRPHTRQDLNLGGVDISLAHRESDGRVYFYDADGYVGSAVQGWVFSPGPEPVGSGAREFEKLTGDWYSFDFTIY</sequence>
<evidence type="ECO:0000256" key="1">
    <source>
        <dbReference type="SAM" id="Phobius"/>
    </source>
</evidence>
<keyword evidence="3" id="KW-1185">Reference proteome</keyword>
<proteinExistence type="predicted"/>
<gene>
    <name evidence="2" type="ORF">AB0H72_35370</name>
</gene>
<protein>
    <recommendedName>
        <fullName evidence="4">DUF1109 domain-containing protein</fullName>
    </recommendedName>
</protein>